<organism evidence="2 3">
    <name type="scientific">Neoarthrinium moseri</name>
    <dbReference type="NCBI Taxonomy" id="1658444"/>
    <lineage>
        <taxon>Eukaryota</taxon>
        <taxon>Fungi</taxon>
        <taxon>Dikarya</taxon>
        <taxon>Ascomycota</taxon>
        <taxon>Pezizomycotina</taxon>
        <taxon>Sordariomycetes</taxon>
        <taxon>Xylariomycetidae</taxon>
        <taxon>Amphisphaeriales</taxon>
        <taxon>Apiosporaceae</taxon>
        <taxon>Neoarthrinium</taxon>
    </lineage>
</organism>
<keyword evidence="1" id="KW-0732">Signal</keyword>
<dbReference type="Proteomes" id="UP000829685">
    <property type="component" value="Unassembled WGS sequence"/>
</dbReference>
<feature type="signal peptide" evidence="1">
    <location>
        <begin position="1"/>
        <end position="21"/>
    </location>
</feature>
<comment type="caution">
    <text evidence="2">The sequence shown here is derived from an EMBL/GenBank/DDBJ whole genome shotgun (WGS) entry which is preliminary data.</text>
</comment>
<proteinExistence type="predicted"/>
<evidence type="ECO:0000313" key="2">
    <source>
        <dbReference type="EMBL" id="KAI1860187.1"/>
    </source>
</evidence>
<protein>
    <submittedName>
        <fullName evidence="2">Uncharacterized protein</fullName>
    </submittedName>
</protein>
<sequence length="148" mass="15347">MARLSSIKLTLATLLAATASGASIPCPQDPTSYAVTKFFASCIPHSLTCSYQFIVDAATTCALVPVGPDYLPEVPLTGCADPRYSWAVTRTADGGLDLSITTVSVVNPGVNVTGTHKIASDELEVTNHGSVQDQSYAGPQDFAVQVAA</sequence>
<feature type="chain" id="PRO_5040495042" evidence="1">
    <location>
        <begin position="22"/>
        <end position="148"/>
    </location>
</feature>
<dbReference type="AlphaFoldDB" id="A0A9Q0AM11"/>
<keyword evidence="3" id="KW-1185">Reference proteome</keyword>
<name>A0A9Q0AM11_9PEZI</name>
<evidence type="ECO:0000256" key="1">
    <source>
        <dbReference type="SAM" id="SignalP"/>
    </source>
</evidence>
<gene>
    <name evidence="2" type="ORF">JX265_010111</name>
</gene>
<dbReference type="EMBL" id="JAFIMR010000032">
    <property type="protein sequence ID" value="KAI1860187.1"/>
    <property type="molecule type" value="Genomic_DNA"/>
</dbReference>
<accession>A0A9Q0AM11</accession>
<evidence type="ECO:0000313" key="3">
    <source>
        <dbReference type="Proteomes" id="UP000829685"/>
    </source>
</evidence>
<reference evidence="2" key="1">
    <citation type="submission" date="2021-03" db="EMBL/GenBank/DDBJ databases">
        <title>Revisited historic fungal species revealed as producer of novel bioactive compounds through whole genome sequencing and comparative genomics.</title>
        <authorList>
            <person name="Vignolle G.A."/>
            <person name="Hochenegger N."/>
            <person name="Mach R.L."/>
            <person name="Mach-Aigner A.R."/>
            <person name="Javad Rahimi M."/>
            <person name="Salim K.A."/>
            <person name="Chan C.M."/>
            <person name="Lim L.B.L."/>
            <person name="Cai F."/>
            <person name="Druzhinina I.S."/>
            <person name="U'Ren J.M."/>
            <person name="Derntl C."/>
        </authorList>
    </citation>
    <scope>NUCLEOTIDE SEQUENCE</scope>
    <source>
        <strain evidence="2">TUCIM 5799</strain>
    </source>
</reference>